<comment type="caution">
    <text evidence="2">The sequence shown here is derived from an EMBL/GenBank/DDBJ whole genome shotgun (WGS) entry which is preliminary data.</text>
</comment>
<feature type="compositionally biased region" description="Polar residues" evidence="1">
    <location>
        <begin position="329"/>
        <end position="341"/>
    </location>
</feature>
<dbReference type="AlphaFoldDB" id="A0A9P6CGB7"/>
<dbReference type="OrthoDB" id="3260940at2759"/>
<name>A0A9P6CGB7_9AGAR</name>
<reference evidence="2" key="1">
    <citation type="submission" date="2020-11" db="EMBL/GenBank/DDBJ databases">
        <authorList>
            <consortium name="DOE Joint Genome Institute"/>
            <person name="Ahrendt S."/>
            <person name="Riley R."/>
            <person name="Andreopoulos W."/>
            <person name="Labutti K."/>
            <person name="Pangilinan J."/>
            <person name="Ruiz-Duenas F.J."/>
            <person name="Barrasa J.M."/>
            <person name="Sanchez-Garcia M."/>
            <person name="Camarero S."/>
            <person name="Miyauchi S."/>
            <person name="Serrano A."/>
            <person name="Linde D."/>
            <person name="Babiker R."/>
            <person name="Drula E."/>
            <person name="Ayuso-Fernandez I."/>
            <person name="Pacheco R."/>
            <person name="Padilla G."/>
            <person name="Ferreira P."/>
            <person name="Barriuso J."/>
            <person name="Kellner H."/>
            <person name="Castanera R."/>
            <person name="Alfaro M."/>
            <person name="Ramirez L."/>
            <person name="Pisabarro A.G."/>
            <person name="Kuo A."/>
            <person name="Tritt A."/>
            <person name="Lipzen A."/>
            <person name="He G."/>
            <person name="Yan M."/>
            <person name="Ng V."/>
            <person name="Cullen D."/>
            <person name="Martin F."/>
            <person name="Rosso M.-N."/>
            <person name="Henrissat B."/>
            <person name="Hibbett D."/>
            <person name="Martinez A.T."/>
            <person name="Grigoriev I.V."/>
        </authorList>
    </citation>
    <scope>NUCLEOTIDE SEQUENCE</scope>
    <source>
        <strain evidence="2">CBS 247.69</strain>
    </source>
</reference>
<evidence type="ECO:0000256" key="1">
    <source>
        <dbReference type="SAM" id="MobiDB-lite"/>
    </source>
</evidence>
<feature type="compositionally biased region" description="Basic and acidic residues" evidence="1">
    <location>
        <begin position="681"/>
        <end position="713"/>
    </location>
</feature>
<organism evidence="2 3">
    <name type="scientific">Collybia nuda</name>
    <dbReference type="NCBI Taxonomy" id="64659"/>
    <lineage>
        <taxon>Eukaryota</taxon>
        <taxon>Fungi</taxon>
        <taxon>Dikarya</taxon>
        <taxon>Basidiomycota</taxon>
        <taxon>Agaricomycotina</taxon>
        <taxon>Agaricomycetes</taxon>
        <taxon>Agaricomycetidae</taxon>
        <taxon>Agaricales</taxon>
        <taxon>Tricholomatineae</taxon>
        <taxon>Clitocybaceae</taxon>
        <taxon>Collybia</taxon>
    </lineage>
</organism>
<feature type="region of interest" description="Disordered" evidence="1">
    <location>
        <begin position="653"/>
        <end position="740"/>
    </location>
</feature>
<feature type="compositionally biased region" description="Low complexity" evidence="1">
    <location>
        <begin position="172"/>
        <end position="187"/>
    </location>
</feature>
<feature type="compositionally biased region" description="Basic and acidic residues" evidence="1">
    <location>
        <begin position="101"/>
        <end position="113"/>
    </location>
</feature>
<keyword evidence="3" id="KW-1185">Reference proteome</keyword>
<sequence length="882" mass="94225">MASTQNYAATASDHSHSNSPGSSSQHSPAYQGSRLSRFDSEVPSSSASKTSLSRRAARRSLSVLGSLPKEISALIRSHSLSRRQHPCQQDIYGDTDDMPIDDDRPSRKSKSENRLYNFLTRSRSRSRTKNDCVTSVDPGESIPDLPQGGRAIHSSKGPVTPSKPPTRIQSRPLSSTTTATNTTITPSTPRPKKRLPSAIVAPEVGMVTNLERSPSRPETPKASNTRKKLHTLFGIPLSSPRKSSFSSSRQGSRRPSIDLPPPFPGQEDHEVIEDCEPTPRPRSPQVTSRPESPSPSPHLKILALNASNSSTATSSTSASSKLQKFFSGHKSSAPSAPSAENVSGPLRRPSGSSHHRSNSNSSQPRGPSPSVVPSRAKHGIMGPPPVPPPKIINTPATPLRSEPSPRPSTTPVSHAPRLSQRKNSMDSGYRYHANATMGVVDEGTVLNGIGLIGKGKERELGSLSVIGLPNGGTRSRVHAGGTGHPSRSTKHGSFDFERPGWSATGAIQRSGSNGTTGTGTSGTSGGWGRNADNFLGGARESVMGPGLAGVGTLQREASMKRGKEREEMIKRAREEERRRRKGEVHPKEAERGQMGQRHRSLQPPQRKPDSEDNSGKSSSLGKKRGGLLRVGSTGGKGRATALGLAHGLFAFEPPVPSPTRSTGSMGTGTGEAPLSVSWGGERGRIEPGIEGERVKIKEDLEREREKERYKSQEKQFSSYRGDRAPVPVPGASVGHRSGTKGRSLDLGLGLAWAPTKVREDALLPTSGYFGRSLSGTSSVTNGRSLGSNSGRSASGSTNGVDEKDRSKVGREVAEVFHSALDDDGYAAFKKYVHRFDAHEIPFDGPTGIVSRVEHLLKSAPALSDEGKRRLLDSFVRIILQNA</sequence>
<feature type="region of interest" description="Disordered" evidence="1">
    <location>
        <begin position="471"/>
        <end position="639"/>
    </location>
</feature>
<evidence type="ECO:0000313" key="2">
    <source>
        <dbReference type="EMBL" id="KAF9464902.1"/>
    </source>
</evidence>
<feature type="compositionally biased region" description="Low complexity" evidence="1">
    <location>
        <begin position="44"/>
        <end position="65"/>
    </location>
</feature>
<dbReference type="Proteomes" id="UP000807353">
    <property type="component" value="Unassembled WGS sequence"/>
</dbReference>
<feature type="compositionally biased region" description="Low complexity" evidence="1">
    <location>
        <begin position="397"/>
        <end position="411"/>
    </location>
</feature>
<gene>
    <name evidence="2" type="ORF">BDZ94DRAFT_451357</name>
</gene>
<feature type="compositionally biased region" description="Gly residues" evidence="1">
    <location>
        <begin position="514"/>
        <end position="528"/>
    </location>
</feature>
<feature type="compositionally biased region" description="Low complexity" evidence="1">
    <location>
        <begin position="347"/>
        <end position="374"/>
    </location>
</feature>
<feature type="compositionally biased region" description="Basic and acidic residues" evidence="1">
    <location>
        <begin position="557"/>
        <end position="591"/>
    </location>
</feature>
<feature type="region of interest" description="Disordered" evidence="1">
    <location>
        <begin position="80"/>
        <end position="424"/>
    </location>
</feature>
<feature type="compositionally biased region" description="Low complexity" evidence="1">
    <location>
        <begin position="780"/>
        <end position="799"/>
    </location>
</feature>
<protein>
    <submittedName>
        <fullName evidence="2">Uncharacterized protein</fullName>
    </submittedName>
</protein>
<feature type="region of interest" description="Disordered" evidence="1">
    <location>
        <begin position="773"/>
        <end position="807"/>
    </location>
</feature>
<proteinExistence type="predicted"/>
<evidence type="ECO:0000313" key="3">
    <source>
        <dbReference type="Proteomes" id="UP000807353"/>
    </source>
</evidence>
<accession>A0A9P6CGB7</accession>
<feature type="compositionally biased region" description="Low complexity" evidence="1">
    <location>
        <begin position="17"/>
        <end position="27"/>
    </location>
</feature>
<feature type="region of interest" description="Disordered" evidence="1">
    <location>
        <begin position="1"/>
        <end position="65"/>
    </location>
</feature>
<feature type="compositionally biased region" description="Low complexity" evidence="1">
    <location>
        <begin position="236"/>
        <end position="254"/>
    </location>
</feature>
<feature type="compositionally biased region" description="Low complexity" evidence="1">
    <location>
        <begin position="305"/>
        <end position="320"/>
    </location>
</feature>
<dbReference type="EMBL" id="MU150251">
    <property type="protein sequence ID" value="KAF9464902.1"/>
    <property type="molecule type" value="Genomic_DNA"/>
</dbReference>